<dbReference type="AlphaFoldDB" id="A0A6M1RAW5"/>
<dbReference type="Proteomes" id="UP000473008">
    <property type="component" value="Unassembled WGS sequence"/>
</dbReference>
<dbReference type="InterPro" id="IPR023614">
    <property type="entry name" value="Porin_dom_sf"/>
</dbReference>
<evidence type="ECO:0000256" key="3">
    <source>
        <dbReference type="ARBA" id="ARBA00022448"/>
    </source>
</evidence>
<keyword evidence="10" id="KW-0998">Cell outer membrane</keyword>
<feature type="domain" description="Porin" evidence="12">
    <location>
        <begin position="13"/>
        <end position="309"/>
    </location>
</feature>
<dbReference type="GO" id="GO:0006811">
    <property type="term" value="P:monoatomic ion transport"/>
    <property type="evidence" value="ECO:0007669"/>
    <property type="project" value="UniProtKB-KW"/>
</dbReference>
<organism evidence="13 14">
    <name type="scientific">Grimontia sedimenti</name>
    <dbReference type="NCBI Taxonomy" id="2711294"/>
    <lineage>
        <taxon>Bacteria</taxon>
        <taxon>Pseudomonadati</taxon>
        <taxon>Pseudomonadota</taxon>
        <taxon>Gammaproteobacteria</taxon>
        <taxon>Vibrionales</taxon>
        <taxon>Vibrionaceae</taxon>
        <taxon>Grimontia</taxon>
    </lineage>
</organism>
<evidence type="ECO:0000313" key="13">
    <source>
        <dbReference type="EMBL" id="NGN96592.1"/>
    </source>
</evidence>
<evidence type="ECO:0000256" key="2">
    <source>
        <dbReference type="ARBA" id="ARBA00011233"/>
    </source>
</evidence>
<dbReference type="GO" id="GO:0046930">
    <property type="term" value="C:pore complex"/>
    <property type="evidence" value="ECO:0007669"/>
    <property type="project" value="UniProtKB-KW"/>
</dbReference>
<evidence type="ECO:0000256" key="11">
    <source>
        <dbReference type="SAM" id="SignalP"/>
    </source>
</evidence>
<evidence type="ECO:0000256" key="8">
    <source>
        <dbReference type="ARBA" id="ARBA00023114"/>
    </source>
</evidence>
<dbReference type="PANTHER" id="PTHR34501:SF9">
    <property type="entry name" value="MAJOR OUTER MEMBRANE PROTEIN P.IA"/>
    <property type="match status" value="1"/>
</dbReference>
<comment type="subcellular location">
    <subcellularLocation>
        <location evidence="1">Cell outer membrane</location>
        <topology evidence="1">Multi-pass membrane protein</topology>
    </subcellularLocation>
</comment>
<evidence type="ECO:0000256" key="6">
    <source>
        <dbReference type="ARBA" id="ARBA00022729"/>
    </source>
</evidence>
<evidence type="ECO:0000256" key="4">
    <source>
        <dbReference type="ARBA" id="ARBA00022452"/>
    </source>
</evidence>
<dbReference type="GO" id="GO:0015288">
    <property type="term" value="F:porin activity"/>
    <property type="evidence" value="ECO:0007669"/>
    <property type="project" value="UniProtKB-KW"/>
</dbReference>
<accession>A0A6M1RAW5</accession>
<keyword evidence="3" id="KW-0813">Transport</keyword>
<dbReference type="GO" id="GO:0009279">
    <property type="term" value="C:cell outer membrane"/>
    <property type="evidence" value="ECO:0007669"/>
    <property type="project" value="UniProtKB-SubCell"/>
</dbReference>
<dbReference type="RefSeq" id="WP_165011657.1">
    <property type="nucleotide sequence ID" value="NZ_JAALDL010000001.1"/>
</dbReference>
<dbReference type="SUPFAM" id="SSF56935">
    <property type="entry name" value="Porins"/>
    <property type="match status" value="1"/>
</dbReference>
<comment type="caution">
    <text evidence="13">The sequence shown here is derived from an EMBL/GenBank/DDBJ whole genome shotgun (WGS) entry which is preliminary data.</text>
</comment>
<gene>
    <name evidence="13" type="ORF">G5S52_02655</name>
</gene>
<dbReference type="Gene3D" id="2.40.160.10">
    <property type="entry name" value="Porin"/>
    <property type="match status" value="1"/>
</dbReference>
<dbReference type="EMBL" id="JAALDL010000001">
    <property type="protein sequence ID" value="NGN96592.1"/>
    <property type="molecule type" value="Genomic_DNA"/>
</dbReference>
<dbReference type="Pfam" id="PF13609">
    <property type="entry name" value="Porin_4"/>
    <property type="match status" value="1"/>
</dbReference>
<proteinExistence type="predicted"/>
<keyword evidence="4" id="KW-1134">Transmembrane beta strand</keyword>
<name>A0A6M1RAW5_9GAMM</name>
<comment type="subunit">
    <text evidence="2">Homotrimer.</text>
</comment>
<keyword evidence="5" id="KW-0812">Transmembrane</keyword>
<evidence type="ECO:0000259" key="12">
    <source>
        <dbReference type="Pfam" id="PF13609"/>
    </source>
</evidence>
<dbReference type="InterPro" id="IPR033900">
    <property type="entry name" value="Gram_neg_porin_domain"/>
</dbReference>
<keyword evidence="14" id="KW-1185">Reference proteome</keyword>
<evidence type="ECO:0000256" key="9">
    <source>
        <dbReference type="ARBA" id="ARBA00023136"/>
    </source>
</evidence>
<keyword evidence="9" id="KW-0472">Membrane</keyword>
<sequence length="327" mass="34315">MKLKTLGLIIPAILASNAVVAADVYKNDTLTLSVSGHVKANSTSSNAKKNGESTKKKEFHVTSSGEVSFSAAYQLNDDVKLTGSAYINGSDGLEGFKLSGSHTKYGVLSLGDTGSSFGALEKANGLEITNIYAVSQGGVGQNGVRYTKSVGDFDFSANYEAKESQVNDNGEKDPSNYAASVNYGGSNFSVAAVYGSDGDDAQSYGVGADVTFGSLKVGAAYVDFQNAGSLTVNADVDAIDLNTPNSGETYALTSIYTLDDLALFATYQHAKGKAVDKAFDIDTYATGLTYKVSDNFTTWANYQVGEGKDGTDRKEGDVIRLGVKLTF</sequence>
<evidence type="ECO:0000256" key="10">
    <source>
        <dbReference type="ARBA" id="ARBA00023237"/>
    </source>
</evidence>
<evidence type="ECO:0000256" key="7">
    <source>
        <dbReference type="ARBA" id="ARBA00023065"/>
    </source>
</evidence>
<evidence type="ECO:0000313" key="14">
    <source>
        <dbReference type="Proteomes" id="UP000473008"/>
    </source>
</evidence>
<keyword evidence="7" id="KW-0406">Ion transport</keyword>
<feature type="chain" id="PRO_5027083130" evidence="11">
    <location>
        <begin position="22"/>
        <end position="327"/>
    </location>
</feature>
<dbReference type="PANTHER" id="PTHR34501">
    <property type="entry name" value="PROTEIN YDDL-RELATED"/>
    <property type="match status" value="1"/>
</dbReference>
<keyword evidence="6 11" id="KW-0732">Signal</keyword>
<dbReference type="InterPro" id="IPR050298">
    <property type="entry name" value="Gram-neg_bact_OMP"/>
</dbReference>
<protein>
    <submittedName>
        <fullName evidence="13">Porin</fullName>
    </submittedName>
</protein>
<evidence type="ECO:0000256" key="1">
    <source>
        <dbReference type="ARBA" id="ARBA00004571"/>
    </source>
</evidence>
<feature type="signal peptide" evidence="11">
    <location>
        <begin position="1"/>
        <end position="21"/>
    </location>
</feature>
<reference evidence="13 14" key="1">
    <citation type="submission" date="2020-02" db="EMBL/GenBank/DDBJ databases">
        <title>The draft genome of Grimontia sedimenta sp. nov., isolated from benthic sediments near coral reefs south of Kuwait.</title>
        <authorList>
            <person name="Mahmoud H.M."/>
            <person name="Jose L."/>
            <person name="Eapen S."/>
        </authorList>
    </citation>
    <scope>NUCLEOTIDE SEQUENCE [LARGE SCALE GENOMIC DNA]</scope>
    <source>
        <strain evidence="13 14">S25</strain>
    </source>
</reference>
<keyword evidence="8" id="KW-0626">Porin</keyword>
<evidence type="ECO:0000256" key="5">
    <source>
        <dbReference type="ARBA" id="ARBA00022692"/>
    </source>
</evidence>